<evidence type="ECO:0000313" key="10">
    <source>
        <dbReference type="Proteomes" id="UP000789845"/>
    </source>
</evidence>
<organism evidence="9 10">
    <name type="scientific">Pseudoneobacillus rhizosphaerae</name>
    <dbReference type="NCBI Taxonomy" id="2880968"/>
    <lineage>
        <taxon>Bacteria</taxon>
        <taxon>Bacillati</taxon>
        <taxon>Bacillota</taxon>
        <taxon>Bacilli</taxon>
        <taxon>Bacillales</taxon>
        <taxon>Bacillaceae</taxon>
        <taxon>Pseudoneobacillus</taxon>
    </lineage>
</organism>
<proteinExistence type="inferred from homology"/>
<protein>
    <recommendedName>
        <fullName evidence="8">Abasic site processing protein</fullName>
        <ecNumber evidence="8">3.4.-.-</ecNumber>
    </recommendedName>
</protein>
<evidence type="ECO:0000313" key="9">
    <source>
        <dbReference type="EMBL" id="CAG9608716.1"/>
    </source>
</evidence>
<name>A0A9C7LA36_9BACI</name>
<evidence type="ECO:0000256" key="2">
    <source>
        <dbReference type="ARBA" id="ARBA00022670"/>
    </source>
</evidence>
<dbReference type="InterPro" id="IPR036590">
    <property type="entry name" value="SRAP-like"/>
</dbReference>
<keyword evidence="2 8" id="KW-0645">Protease</keyword>
<keyword evidence="4 8" id="KW-0378">Hydrolase</keyword>
<evidence type="ECO:0000256" key="6">
    <source>
        <dbReference type="ARBA" id="ARBA00023125"/>
    </source>
</evidence>
<keyword evidence="7" id="KW-0456">Lyase</keyword>
<dbReference type="Gene3D" id="3.90.1680.10">
    <property type="entry name" value="SOS response associated peptidase-like"/>
    <property type="match status" value="1"/>
</dbReference>
<keyword evidence="5" id="KW-0190">Covalent protein-DNA linkage</keyword>
<dbReference type="GO" id="GO:0106300">
    <property type="term" value="P:protein-DNA covalent cross-linking repair"/>
    <property type="evidence" value="ECO:0007669"/>
    <property type="project" value="InterPro"/>
</dbReference>
<evidence type="ECO:0000256" key="7">
    <source>
        <dbReference type="ARBA" id="ARBA00023239"/>
    </source>
</evidence>
<evidence type="ECO:0000256" key="8">
    <source>
        <dbReference type="RuleBase" id="RU364100"/>
    </source>
</evidence>
<evidence type="ECO:0000256" key="3">
    <source>
        <dbReference type="ARBA" id="ARBA00022763"/>
    </source>
</evidence>
<dbReference type="PANTHER" id="PTHR13604">
    <property type="entry name" value="DC12-RELATED"/>
    <property type="match status" value="1"/>
</dbReference>
<keyword evidence="10" id="KW-1185">Reference proteome</keyword>
<evidence type="ECO:0000256" key="5">
    <source>
        <dbReference type="ARBA" id="ARBA00023124"/>
    </source>
</evidence>
<reference evidence="9" key="1">
    <citation type="submission" date="2021-10" db="EMBL/GenBank/DDBJ databases">
        <authorList>
            <person name="Criscuolo A."/>
        </authorList>
    </citation>
    <scope>NUCLEOTIDE SEQUENCE</scope>
    <source>
        <strain evidence="9">CIP111885</strain>
    </source>
</reference>
<keyword evidence="6" id="KW-0238">DNA-binding</keyword>
<keyword evidence="3" id="KW-0227">DNA damage</keyword>
<dbReference type="GO" id="GO:0016829">
    <property type="term" value="F:lyase activity"/>
    <property type="evidence" value="ECO:0007669"/>
    <property type="project" value="UniProtKB-KW"/>
</dbReference>
<gene>
    <name evidence="9" type="primary">yedK</name>
    <name evidence="9" type="ORF">NEOCIP111885_02433</name>
</gene>
<comment type="similarity">
    <text evidence="1 8">Belongs to the SOS response-associated peptidase family.</text>
</comment>
<dbReference type="SUPFAM" id="SSF143081">
    <property type="entry name" value="BB1717-like"/>
    <property type="match status" value="1"/>
</dbReference>
<dbReference type="GO" id="GO:0003697">
    <property type="term" value="F:single-stranded DNA binding"/>
    <property type="evidence" value="ECO:0007669"/>
    <property type="project" value="InterPro"/>
</dbReference>
<dbReference type="PANTHER" id="PTHR13604:SF0">
    <property type="entry name" value="ABASIC SITE PROCESSING PROTEIN HMCES"/>
    <property type="match status" value="1"/>
</dbReference>
<sequence>MCGRFTLTATIDQLMDRFNIEYFLEQDNFQPCYNIAPSQSVLAVINNGRHNKMGFLRWGLIPPFAKDVSIGNKMINARSETLLEKPSFRTAYKKKRCLIIADSFYEWKKLDDKKKVPMRIKLKSEELFAMAGLWENWKSPEGKSIFSCTVITTTPNHLVEDIHDRMPVILRPEDEKIWLDPTISDTRLLDPLLVPLDENLMEVYEVSPLVNSPKNNSIELIQRIC</sequence>
<comment type="caution">
    <text evidence="9">The sequence shown here is derived from an EMBL/GenBank/DDBJ whole genome shotgun (WGS) entry which is preliminary data.</text>
</comment>
<dbReference type="GO" id="GO:0008233">
    <property type="term" value="F:peptidase activity"/>
    <property type="evidence" value="ECO:0007669"/>
    <property type="project" value="UniProtKB-KW"/>
</dbReference>
<dbReference type="GO" id="GO:0006508">
    <property type="term" value="P:proteolysis"/>
    <property type="evidence" value="ECO:0007669"/>
    <property type="project" value="UniProtKB-KW"/>
</dbReference>
<dbReference type="InterPro" id="IPR003738">
    <property type="entry name" value="SRAP"/>
</dbReference>
<dbReference type="Proteomes" id="UP000789845">
    <property type="component" value="Unassembled WGS sequence"/>
</dbReference>
<dbReference type="EMBL" id="CAKJTG010000012">
    <property type="protein sequence ID" value="CAG9608716.1"/>
    <property type="molecule type" value="Genomic_DNA"/>
</dbReference>
<accession>A0A9C7LA36</accession>
<dbReference type="AlphaFoldDB" id="A0A9C7LA36"/>
<evidence type="ECO:0000256" key="1">
    <source>
        <dbReference type="ARBA" id="ARBA00008136"/>
    </source>
</evidence>
<dbReference type="Pfam" id="PF02586">
    <property type="entry name" value="SRAP"/>
    <property type="match status" value="1"/>
</dbReference>
<dbReference type="RefSeq" id="WP_230496960.1">
    <property type="nucleotide sequence ID" value="NZ_CAKJTG010000012.1"/>
</dbReference>
<evidence type="ECO:0000256" key="4">
    <source>
        <dbReference type="ARBA" id="ARBA00022801"/>
    </source>
</evidence>
<dbReference type="EC" id="3.4.-.-" evidence="8"/>